<gene>
    <name evidence="1" type="ORF">CR513_18023</name>
</gene>
<comment type="caution">
    <text evidence="1">The sequence shown here is derived from an EMBL/GenBank/DDBJ whole genome shotgun (WGS) entry which is preliminary data.</text>
</comment>
<accession>A0A371H880</accession>
<protein>
    <submittedName>
        <fullName evidence="1">Uncharacterized protein</fullName>
    </submittedName>
</protein>
<dbReference type="AlphaFoldDB" id="A0A371H880"/>
<dbReference type="Proteomes" id="UP000257109">
    <property type="component" value="Unassembled WGS sequence"/>
</dbReference>
<evidence type="ECO:0000313" key="2">
    <source>
        <dbReference type="Proteomes" id="UP000257109"/>
    </source>
</evidence>
<reference evidence="1" key="1">
    <citation type="submission" date="2018-05" db="EMBL/GenBank/DDBJ databases">
        <title>Draft genome of Mucuna pruriens seed.</title>
        <authorList>
            <person name="Nnadi N.E."/>
            <person name="Vos R."/>
            <person name="Hasami M.H."/>
            <person name="Devisetty U.K."/>
            <person name="Aguiy J.C."/>
        </authorList>
    </citation>
    <scope>NUCLEOTIDE SEQUENCE [LARGE SCALE GENOMIC DNA]</scope>
    <source>
        <strain evidence="1">JCA_2017</strain>
    </source>
</reference>
<proteinExistence type="predicted"/>
<sequence length="250" mass="28358">MITFKKKVQSGPKTHSRKLRSKCDGPFLITNVFLYGTIENRNEATNKIFKVNGHLLKTFYESPTLMEGDVEDLSLVKPTLAKLITSLKVENHDHPNFKEQLGAANLCFQEAKTCSLAEVFFVQDSKRSALFFLPTYNAQNAPPFSCKFTSKPTQGGAFSAQTIASKIHCSATPFSTRNQVSSIQFNVQTEGIFVPLFLQDYAPKKLIIISDYIKWMISVLFRMIKQASDEIYIHQTKYVKELLKKINLDL</sequence>
<evidence type="ECO:0000313" key="1">
    <source>
        <dbReference type="EMBL" id="RDX98994.1"/>
    </source>
</evidence>
<keyword evidence="2" id="KW-1185">Reference proteome</keyword>
<name>A0A371H880_MUCPR</name>
<feature type="non-terminal residue" evidence="1">
    <location>
        <position position="1"/>
    </location>
</feature>
<organism evidence="1 2">
    <name type="scientific">Mucuna pruriens</name>
    <name type="common">Velvet bean</name>
    <name type="synonym">Dolichos pruriens</name>
    <dbReference type="NCBI Taxonomy" id="157652"/>
    <lineage>
        <taxon>Eukaryota</taxon>
        <taxon>Viridiplantae</taxon>
        <taxon>Streptophyta</taxon>
        <taxon>Embryophyta</taxon>
        <taxon>Tracheophyta</taxon>
        <taxon>Spermatophyta</taxon>
        <taxon>Magnoliopsida</taxon>
        <taxon>eudicotyledons</taxon>
        <taxon>Gunneridae</taxon>
        <taxon>Pentapetalae</taxon>
        <taxon>rosids</taxon>
        <taxon>fabids</taxon>
        <taxon>Fabales</taxon>
        <taxon>Fabaceae</taxon>
        <taxon>Papilionoideae</taxon>
        <taxon>50 kb inversion clade</taxon>
        <taxon>NPAAA clade</taxon>
        <taxon>indigoferoid/millettioid clade</taxon>
        <taxon>Phaseoleae</taxon>
        <taxon>Mucuna</taxon>
    </lineage>
</organism>
<dbReference type="EMBL" id="QJKJ01003326">
    <property type="protein sequence ID" value="RDX98994.1"/>
    <property type="molecule type" value="Genomic_DNA"/>
</dbReference>
<dbReference type="OrthoDB" id="1637540at2759"/>